<proteinExistence type="predicted"/>
<name>A0A9W6YVF1_AMBMO</name>
<evidence type="ECO:0000256" key="1">
    <source>
        <dbReference type="SAM" id="SignalP"/>
    </source>
</evidence>
<dbReference type="EMBL" id="BSXU01000597">
    <property type="protein sequence ID" value="GMG21220.1"/>
    <property type="molecule type" value="Genomic_DNA"/>
</dbReference>
<feature type="chain" id="PRO_5040930602" evidence="1">
    <location>
        <begin position="21"/>
        <end position="479"/>
    </location>
</feature>
<evidence type="ECO:0000313" key="2">
    <source>
        <dbReference type="EMBL" id="GMG21220.1"/>
    </source>
</evidence>
<keyword evidence="1" id="KW-0732">Signal</keyword>
<accession>A0A9W6YVF1</accession>
<protein>
    <submittedName>
        <fullName evidence="2">Unnamed protein product</fullName>
    </submittedName>
</protein>
<evidence type="ECO:0000313" key="3">
    <source>
        <dbReference type="Proteomes" id="UP001165063"/>
    </source>
</evidence>
<comment type="caution">
    <text evidence="2">The sequence shown here is derived from an EMBL/GenBank/DDBJ whole genome shotgun (WGS) entry which is preliminary data.</text>
</comment>
<sequence length="479" mass="52648">MLFQLNLALILSIKLAFSLAIPMKTGDSTVYITSEVTMTKSHQVSSIRSSSQSQSSFLPLTTSYADSQALHWASFAALEFFILELSQTYTTMTEMSEFMEYQLTNLSFTPGVIAYQQDYLTSLFDDMTKLVNNIPDWQETINDYVDSYYSQFVSSVTDNTTTSDGPFNQSTVIPDAFSIYSDYALCSELLDTLSIPYNVTENGIFNTDWRNFVFFNTYTDTSLLSEIASAFTALSYSSDMNHNNCLTLNSLYPILPWSQECHLGFLTNFQEFTSSGTVVLAETTLTPPPVYNITETLTGSAGSVVTLTTYYPLEIEFDVPVKIFKSPTSTLSTPTTDTVINTSTYPYTTGEAVLITQTFTSEYIGSKISTTTLGIEGSIESIAMIQYSTTASITSSLQPLVSCAADAVIYYHQQNPKSFESMISSLALSEASSISSANDGAGTVISGPIANFTNFMSSMSSLHYSSTLNTQFDWSSQSV</sequence>
<feature type="signal peptide" evidence="1">
    <location>
        <begin position="1"/>
        <end position="20"/>
    </location>
</feature>
<gene>
    <name evidence="2" type="ORF">Amon01_000183300</name>
</gene>
<dbReference type="AlphaFoldDB" id="A0A9W6YVF1"/>
<keyword evidence="3" id="KW-1185">Reference proteome</keyword>
<organism evidence="2 3">
    <name type="scientific">Ambrosiozyma monospora</name>
    <name type="common">Yeast</name>
    <name type="synonym">Endomycopsis monosporus</name>
    <dbReference type="NCBI Taxonomy" id="43982"/>
    <lineage>
        <taxon>Eukaryota</taxon>
        <taxon>Fungi</taxon>
        <taxon>Dikarya</taxon>
        <taxon>Ascomycota</taxon>
        <taxon>Saccharomycotina</taxon>
        <taxon>Pichiomycetes</taxon>
        <taxon>Pichiales</taxon>
        <taxon>Pichiaceae</taxon>
        <taxon>Ambrosiozyma</taxon>
    </lineage>
</organism>
<dbReference type="Proteomes" id="UP001165063">
    <property type="component" value="Unassembled WGS sequence"/>
</dbReference>
<reference evidence="2" key="1">
    <citation type="submission" date="2023-04" db="EMBL/GenBank/DDBJ databases">
        <title>Ambrosiozyma monospora NBRC 1965.</title>
        <authorList>
            <person name="Ichikawa N."/>
            <person name="Sato H."/>
            <person name="Tonouchi N."/>
        </authorList>
    </citation>
    <scope>NUCLEOTIDE SEQUENCE</scope>
    <source>
        <strain evidence="2">NBRC 1965</strain>
    </source>
</reference>